<dbReference type="EMBL" id="VDMO01000005">
    <property type="protein sequence ID" value="TNM71910.1"/>
    <property type="molecule type" value="Genomic_DNA"/>
</dbReference>
<dbReference type="RefSeq" id="WP_139401573.1">
    <property type="nucleotide sequence ID" value="NZ_JACHEW010000009.1"/>
</dbReference>
<proteinExistence type="predicted"/>
<comment type="caution">
    <text evidence="2">The sequence shown here is derived from an EMBL/GenBank/DDBJ whole genome shotgun (WGS) entry which is preliminary data.</text>
</comment>
<dbReference type="EMBL" id="JACHEW010000009">
    <property type="protein sequence ID" value="MBB6016801.1"/>
    <property type="molecule type" value="Genomic_DNA"/>
</dbReference>
<dbReference type="AlphaFoldDB" id="A0A5C4Y9Y1"/>
<accession>A0A5C4Y9Y1</accession>
<evidence type="ECO:0000313" key="2">
    <source>
        <dbReference type="EMBL" id="TNM71910.1"/>
    </source>
</evidence>
<evidence type="ECO:0000313" key="3">
    <source>
        <dbReference type="Proteomes" id="UP000313988"/>
    </source>
</evidence>
<keyword evidence="4" id="KW-1185">Reference proteome</keyword>
<gene>
    <name evidence="2" type="ORF">FHR04_05955</name>
    <name evidence="1" type="ORF">HNQ04_002056</name>
</gene>
<organism evidence="2 3">
    <name type="scientific">Deinococcus radiopugnans ATCC 19172</name>
    <dbReference type="NCBI Taxonomy" id="585398"/>
    <lineage>
        <taxon>Bacteria</taxon>
        <taxon>Thermotogati</taxon>
        <taxon>Deinococcota</taxon>
        <taxon>Deinococci</taxon>
        <taxon>Deinococcales</taxon>
        <taxon>Deinococcaceae</taxon>
        <taxon>Deinococcus</taxon>
    </lineage>
</organism>
<dbReference type="Proteomes" id="UP000629870">
    <property type="component" value="Unassembled WGS sequence"/>
</dbReference>
<protein>
    <submittedName>
        <fullName evidence="2">Uncharacterized protein</fullName>
    </submittedName>
</protein>
<name>A0A5C4Y9Y1_9DEIO</name>
<reference evidence="2 3" key="1">
    <citation type="submission" date="2019-06" db="EMBL/GenBank/DDBJ databases">
        <title>Genome sequence of Deinococcus radiopugnans ATCC 19172.</title>
        <authorList>
            <person name="Maclea K.S."/>
            <person name="Maynard C.R."/>
        </authorList>
    </citation>
    <scope>NUCLEOTIDE SEQUENCE [LARGE SCALE GENOMIC DNA]</scope>
    <source>
        <strain evidence="2 3">ATCC 19172</strain>
    </source>
</reference>
<reference evidence="1 4" key="2">
    <citation type="submission" date="2020-08" db="EMBL/GenBank/DDBJ databases">
        <title>Genomic Encyclopedia of Type Strains, Phase IV (KMG-IV): sequencing the most valuable type-strain genomes for metagenomic binning, comparative biology and taxonomic classification.</title>
        <authorList>
            <person name="Goeker M."/>
        </authorList>
    </citation>
    <scope>NUCLEOTIDE SEQUENCE [LARGE SCALE GENOMIC DNA]</scope>
    <source>
        <strain evidence="1 4">DSM 12027</strain>
    </source>
</reference>
<sequence>MPLVAKNSTTARQAANLTREGRQVLLSPLEAFGDILTAAEWVDLGLFPPAEKVAINTNVTRESIKAQDPNGGPDLLLVEDTTEVTATYDNIPVLTPDETVRALHVGSVPVAMTDALAGGTISPFAPGASIPARMIVIRRHQGGADPLYKVYWHPRVAIQNNGEGDNQNRETLQFRVPVQSYLGDLSPALDAYSAQVGPMGAIFTIPASKLDALLDILKAEAAA</sequence>
<dbReference type="OrthoDB" id="69239at2"/>
<dbReference type="Proteomes" id="UP000313988">
    <property type="component" value="Unassembled WGS sequence"/>
</dbReference>
<evidence type="ECO:0000313" key="4">
    <source>
        <dbReference type="Proteomes" id="UP000629870"/>
    </source>
</evidence>
<evidence type="ECO:0000313" key="1">
    <source>
        <dbReference type="EMBL" id="MBB6016801.1"/>
    </source>
</evidence>